<keyword evidence="3" id="KW-1185">Reference proteome</keyword>
<dbReference type="EMBL" id="MU866148">
    <property type="protein sequence ID" value="KAK4178069.1"/>
    <property type="molecule type" value="Genomic_DNA"/>
</dbReference>
<evidence type="ECO:0000313" key="2">
    <source>
        <dbReference type="EMBL" id="KAK4178069.1"/>
    </source>
</evidence>
<dbReference type="Proteomes" id="UP001302321">
    <property type="component" value="Unassembled WGS sequence"/>
</dbReference>
<evidence type="ECO:0000256" key="1">
    <source>
        <dbReference type="SAM" id="MobiDB-lite"/>
    </source>
</evidence>
<sequence>MKFPAFIPILTGTSIASTQVIINSDGSVQVWNAAENDAPPAYSFLEDQQHTQLAVANNNAAPASCCSKGNRCYRALEGARGKYDAEICKRYTKTVFKEPAAMRPFQKQCWNKPQKLSPACSCFAPTRATPPHDGKGCGGGRRGHDSKSAAKYPDDDYAYPPKPTCGPPGSPCTVDNFAEVCCTNVNGSVGCSFPAGDPQYGTCFL</sequence>
<feature type="region of interest" description="Disordered" evidence="1">
    <location>
        <begin position="129"/>
        <end position="153"/>
    </location>
</feature>
<dbReference type="AlphaFoldDB" id="A0AAN6W9W1"/>
<evidence type="ECO:0000313" key="3">
    <source>
        <dbReference type="Proteomes" id="UP001302321"/>
    </source>
</evidence>
<reference evidence="2" key="1">
    <citation type="journal article" date="2023" name="Mol. Phylogenet. Evol.">
        <title>Genome-scale phylogeny and comparative genomics of the fungal order Sordariales.</title>
        <authorList>
            <person name="Hensen N."/>
            <person name="Bonometti L."/>
            <person name="Westerberg I."/>
            <person name="Brannstrom I.O."/>
            <person name="Guillou S."/>
            <person name="Cros-Aarteil S."/>
            <person name="Calhoun S."/>
            <person name="Haridas S."/>
            <person name="Kuo A."/>
            <person name="Mondo S."/>
            <person name="Pangilinan J."/>
            <person name="Riley R."/>
            <person name="LaButti K."/>
            <person name="Andreopoulos B."/>
            <person name="Lipzen A."/>
            <person name="Chen C."/>
            <person name="Yan M."/>
            <person name="Daum C."/>
            <person name="Ng V."/>
            <person name="Clum A."/>
            <person name="Steindorff A."/>
            <person name="Ohm R.A."/>
            <person name="Martin F."/>
            <person name="Silar P."/>
            <person name="Natvig D.O."/>
            <person name="Lalanne C."/>
            <person name="Gautier V."/>
            <person name="Ament-Velasquez S.L."/>
            <person name="Kruys A."/>
            <person name="Hutchinson M.I."/>
            <person name="Powell A.J."/>
            <person name="Barry K."/>
            <person name="Miller A.N."/>
            <person name="Grigoriev I.V."/>
            <person name="Debuchy R."/>
            <person name="Gladieux P."/>
            <person name="Hiltunen Thoren M."/>
            <person name="Johannesson H."/>
        </authorList>
    </citation>
    <scope>NUCLEOTIDE SEQUENCE</scope>
    <source>
        <strain evidence="2">CBS 892.96</strain>
    </source>
</reference>
<gene>
    <name evidence="2" type="ORF">QBC36DRAFT_288940</name>
</gene>
<name>A0AAN6W9W1_9PEZI</name>
<reference evidence="2" key="2">
    <citation type="submission" date="2023-05" db="EMBL/GenBank/DDBJ databases">
        <authorList>
            <consortium name="Lawrence Berkeley National Laboratory"/>
            <person name="Steindorff A."/>
            <person name="Hensen N."/>
            <person name="Bonometti L."/>
            <person name="Westerberg I."/>
            <person name="Brannstrom I.O."/>
            <person name="Guillou S."/>
            <person name="Cros-Aarteil S."/>
            <person name="Calhoun S."/>
            <person name="Haridas S."/>
            <person name="Kuo A."/>
            <person name="Mondo S."/>
            <person name="Pangilinan J."/>
            <person name="Riley R."/>
            <person name="Labutti K."/>
            <person name="Andreopoulos B."/>
            <person name="Lipzen A."/>
            <person name="Chen C."/>
            <person name="Yanf M."/>
            <person name="Daum C."/>
            <person name="Ng V."/>
            <person name="Clum A."/>
            <person name="Ohm R."/>
            <person name="Martin F."/>
            <person name="Silar P."/>
            <person name="Natvig D."/>
            <person name="Lalanne C."/>
            <person name="Gautier V."/>
            <person name="Ament-Velasquez S.L."/>
            <person name="Kruys A."/>
            <person name="Hutchinson M.I."/>
            <person name="Powell A.J."/>
            <person name="Barry K."/>
            <person name="Miller A.N."/>
            <person name="Grigoriev I.V."/>
            <person name="Debuchy R."/>
            <person name="Gladieux P."/>
            <person name="Thoren M.H."/>
            <person name="Johannesson H."/>
        </authorList>
    </citation>
    <scope>NUCLEOTIDE SEQUENCE</scope>
    <source>
        <strain evidence="2">CBS 892.96</strain>
    </source>
</reference>
<feature type="compositionally biased region" description="Basic and acidic residues" evidence="1">
    <location>
        <begin position="142"/>
        <end position="153"/>
    </location>
</feature>
<accession>A0AAN6W9W1</accession>
<protein>
    <submittedName>
        <fullName evidence="2">Uncharacterized protein</fullName>
    </submittedName>
</protein>
<organism evidence="2 3">
    <name type="scientific">Triangularia setosa</name>
    <dbReference type="NCBI Taxonomy" id="2587417"/>
    <lineage>
        <taxon>Eukaryota</taxon>
        <taxon>Fungi</taxon>
        <taxon>Dikarya</taxon>
        <taxon>Ascomycota</taxon>
        <taxon>Pezizomycotina</taxon>
        <taxon>Sordariomycetes</taxon>
        <taxon>Sordariomycetidae</taxon>
        <taxon>Sordariales</taxon>
        <taxon>Podosporaceae</taxon>
        <taxon>Triangularia</taxon>
    </lineage>
</organism>
<proteinExistence type="predicted"/>
<comment type="caution">
    <text evidence="2">The sequence shown here is derived from an EMBL/GenBank/DDBJ whole genome shotgun (WGS) entry which is preliminary data.</text>
</comment>